<proteinExistence type="predicted"/>
<feature type="transmembrane region" description="Helical" evidence="2">
    <location>
        <begin position="119"/>
        <end position="136"/>
    </location>
</feature>
<keyword evidence="1" id="KW-0175">Coiled coil</keyword>
<dbReference type="PANTHER" id="PTHR34220:SF9">
    <property type="entry name" value="SIGNAL TRANSDUCTION HISTIDINE KINASE INTERNAL REGION DOMAIN-CONTAINING PROTEIN"/>
    <property type="match status" value="1"/>
</dbReference>
<keyword evidence="4" id="KW-0808">Transferase</keyword>
<dbReference type="Pfam" id="PF06580">
    <property type="entry name" value="His_kinase"/>
    <property type="match status" value="1"/>
</dbReference>
<keyword evidence="5" id="KW-1185">Reference proteome</keyword>
<dbReference type="EMBL" id="JACOGA010000008">
    <property type="protein sequence ID" value="MBC3873933.1"/>
    <property type="molecule type" value="Genomic_DNA"/>
</dbReference>
<evidence type="ECO:0000256" key="2">
    <source>
        <dbReference type="SAM" id="Phobius"/>
    </source>
</evidence>
<feature type="transmembrane region" description="Helical" evidence="2">
    <location>
        <begin position="83"/>
        <end position="107"/>
    </location>
</feature>
<evidence type="ECO:0000259" key="3">
    <source>
        <dbReference type="PROSITE" id="PS50109"/>
    </source>
</evidence>
<feature type="transmembrane region" description="Helical" evidence="2">
    <location>
        <begin position="51"/>
        <end position="71"/>
    </location>
</feature>
<protein>
    <submittedName>
        <fullName evidence="4">Histidine kinase</fullName>
    </submittedName>
</protein>
<dbReference type="InterPro" id="IPR010559">
    <property type="entry name" value="Sig_transdc_His_kin_internal"/>
</dbReference>
<dbReference type="PROSITE" id="PS50109">
    <property type="entry name" value="HIS_KIN"/>
    <property type="match status" value="1"/>
</dbReference>
<comment type="caution">
    <text evidence="4">The sequence shown here is derived from an EMBL/GenBank/DDBJ whole genome shotgun (WGS) entry which is preliminary data.</text>
</comment>
<keyword evidence="2" id="KW-0472">Membrane</keyword>
<reference evidence="4 5" key="1">
    <citation type="submission" date="2020-08" db="EMBL/GenBank/DDBJ databases">
        <title>Novel species isolated from subtropical streams in China.</title>
        <authorList>
            <person name="Lu H."/>
        </authorList>
    </citation>
    <scope>NUCLEOTIDE SEQUENCE [LARGE SCALE GENOMIC DNA]</scope>
    <source>
        <strain evidence="4 5">LX15W</strain>
    </source>
</reference>
<keyword evidence="2" id="KW-0812">Transmembrane</keyword>
<feature type="transmembrane region" description="Helical" evidence="2">
    <location>
        <begin position="186"/>
        <end position="206"/>
    </location>
</feature>
<keyword evidence="4" id="KW-0418">Kinase</keyword>
<evidence type="ECO:0000313" key="5">
    <source>
        <dbReference type="Proteomes" id="UP000624279"/>
    </source>
</evidence>
<dbReference type="PANTHER" id="PTHR34220">
    <property type="entry name" value="SENSOR HISTIDINE KINASE YPDA"/>
    <property type="match status" value="1"/>
</dbReference>
<evidence type="ECO:0000256" key="1">
    <source>
        <dbReference type="SAM" id="Coils"/>
    </source>
</evidence>
<dbReference type="GO" id="GO:0016301">
    <property type="term" value="F:kinase activity"/>
    <property type="evidence" value="ECO:0007669"/>
    <property type="project" value="UniProtKB-KW"/>
</dbReference>
<keyword evidence="2" id="KW-1133">Transmembrane helix</keyword>
<gene>
    <name evidence="4" type="ORF">H8K55_10050</name>
</gene>
<dbReference type="Gene3D" id="3.30.565.10">
    <property type="entry name" value="Histidine kinase-like ATPase, C-terminal domain"/>
    <property type="match status" value="1"/>
</dbReference>
<feature type="domain" description="Histidine kinase" evidence="3">
    <location>
        <begin position="334"/>
        <end position="430"/>
    </location>
</feature>
<feature type="coiled-coil region" evidence="1">
    <location>
        <begin position="214"/>
        <end position="241"/>
    </location>
</feature>
<dbReference type="Pfam" id="PF02518">
    <property type="entry name" value="HATPase_c"/>
    <property type="match status" value="1"/>
</dbReference>
<dbReference type="SUPFAM" id="SSF55874">
    <property type="entry name" value="ATPase domain of HSP90 chaperone/DNA topoisomerase II/histidine kinase"/>
    <property type="match status" value="1"/>
</dbReference>
<name>A0ABR6YBB3_9BURK</name>
<dbReference type="SMART" id="SM00387">
    <property type="entry name" value="HATPase_c"/>
    <property type="match status" value="1"/>
</dbReference>
<dbReference type="InterPro" id="IPR036890">
    <property type="entry name" value="HATPase_C_sf"/>
</dbReference>
<organism evidence="4 5">
    <name type="scientific">Undibacterium flavidum</name>
    <dbReference type="NCBI Taxonomy" id="2762297"/>
    <lineage>
        <taxon>Bacteria</taxon>
        <taxon>Pseudomonadati</taxon>
        <taxon>Pseudomonadota</taxon>
        <taxon>Betaproteobacteria</taxon>
        <taxon>Burkholderiales</taxon>
        <taxon>Oxalobacteraceae</taxon>
        <taxon>Undibacterium</taxon>
    </lineage>
</organism>
<dbReference type="InterPro" id="IPR005467">
    <property type="entry name" value="His_kinase_dom"/>
</dbReference>
<dbReference type="InterPro" id="IPR003594">
    <property type="entry name" value="HATPase_dom"/>
</dbReference>
<dbReference type="Proteomes" id="UP000624279">
    <property type="component" value="Unassembled WGS sequence"/>
</dbReference>
<evidence type="ECO:0000313" key="4">
    <source>
        <dbReference type="EMBL" id="MBC3873933.1"/>
    </source>
</evidence>
<dbReference type="InterPro" id="IPR050640">
    <property type="entry name" value="Bact_2-comp_sensor_kinase"/>
</dbReference>
<dbReference type="RefSeq" id="WP_186941963.1">
    <property type="nucleotide sequence ID" value="NZ_JACOGA010000008.1"/>
</dbReference>
<sequence>MSNFEKPAKPGSTPDQPLPGKMIDKLGSWAIRAQQYPIFSQTWFRYRARSFALPIGVLGFILVVLSLLIANDSSAQAETVKPYSMFCAIFIAIAINLLFGRWLATLVKKRQWQQKKETAGIAVALLFGLAISFGLVNSADHFLDKKVKKTSPETRQKIDNLVKSDEVKVGLIITDEEQRKSHLFNYVFWFILLSWWGGALDFRAYLRQSKVMEEALLQEQLEQYKTERNQAQMRLSVLASQVEPHFLFNTLSGVRAAMLSDPARGVAIIDHLVDYLRSTIPQMRSDGNLVLTTVRNQFDSVNAYLNVIHTRIPRLSFSVTCPPELEACAVPPLMLISLVENAVKHGIELKKGPVEIHVTASSFEAQHGVQLCLSVADNGVGFGASSSGSGIGLSNIRERLRQLYGSDASLDLSMREQGGIEARILLPLSVLDDNLLH</sequence>
<accession>A0ABR6YBB3</accession>